<keyword evidence="3" id="KW-1185">Reference proteome</keyword>
<dbReference type="Proteomes" id="UP000316621">
    <property type="component" value="Chromosome 1"/>
</dbReference>
<proteinExistence type="predicted"/>
<dbReference type="AlphaFoldDB" id="A0A4Y7I654"/>
<evidence type="ECO:0000313" key="3">
    <source>
        <dbReference type="Proteomes" id="UP000316621"/>
    </source>
</evidence>
<name>A0A4Y7I654_PAPSO</name>
<gene>
    <name evidence="2" type="ORF">C5167_036503</name>
</gene>
<dbReference type="Gramene" id="RZC43556">
    <property type="protein sequence ID" value="RZC43556"/>
    <property type="gene ID" value="C5167_036503"/>
</dbReference>
<organism evidence="2 3">
    <name type="scientific">Papaver somniferum</name>
    <name type="common">Opium poppy</name>
    <dbReference type="NCBI Taxonomy" id="3469"/>
    <lineage>
        <taxon>Eukaryota</taxon>
        <taxon>Viridiplantae</taxon>
        <taxon>Streptophyta</taxon>
        <taxon>Embryophyta</taxon>
        <taxon>Tracheophyta</taxon>
        <taxon>Spermatophyta</taxon>
        <taxon>Magnoliopsida</taxon>
        <taxon>Ranunculales</taxon>
        <taxon>Papaveraceae</taxon>
        <taxon>Papaveroideae</taxon>
        <taxon>Papaver</taxon>
    </lineage>
</organism>
<feature type="region of interest" description="Disordered" evidence="1">
    <location>
        <begin position="69"/>
        <end position="93"/>
    </location>
</feature>
<sequence>MIGFVCAIADPVEVTSPRKLNARGRIKLAPEVAAAHGIKAGSRGKSVGSAAQKGRKTFASVAIKPAPRPRIAIRNRGESTTSSEGQRGCPRHLHPVPYKYAVVEEVVMGRAEQSMKQSNSKKRRHQTGRATWFDFKGNAAAVASTYAHFVPVYNFLVSPELRDYYKEVVEELGNVASTEVLSDRNNLISSVSALIAMAKDMADFGDDCASAITLDKWRNSFVLPILLRSNKGLEERRAGRKLVLPGEIMRPKEELKVEAQKLKEQQKEQVRITAEASRIAAEVTATSKKLQLKQK</sequence>
<reference evidence="2 3" key="1">
    <citation type="journal article" date="2018" name="Science">
        <title>The opium poppy genome and morphinan production.</title>
        <authorList>
            <person name="Guo L."/>
            <person name="Winzer T."/>
            <person name="Yang X."/>
            <person name="Li Y."/>
            <person name="Ning Z."/>
            <person name="He Z."/>
            <person name="Teodor R."/>
            <person name="Lu Y."/>
            <person name="Bowser T.A."/>
            <person name="Graham I.A."/>
            <person name="Ye K."/>
        </authorList>
    </citation>
    <scope>NUCLEOTIDE SEQUENCE [LARGE SCALE GENOMIC DNA]</scope>
    <source>
        <strain evidence="3">cv. HN1</strain>
        <tissue evidence="2">Leaves</tissue>
    </source>
</reference>
<evidence type="ECO:0000313" key="2">
    <source>
        <dbReference type="EMBL" id="RZC43556.1"/>
    </source>
</evidence>
<accession>A0A4Y7I654</accession>
<dbReference type="EMBL" id="CM010715">
    <property type="protein sequence ID" value="RZC43556.1"/>
    <property type="molecule type" value="Genomic_DNA"/>
</dbReference>
<protein>
    <submittedName>
        <fullName evidence="2">Uncharacterized protein</fullName>
    </submittedName>
</protein>
<evidence type="ECO:0000256" key="1">
    <source>
        <dbReference type="SAM" id="MobiDB-lite"/>
    </source>
</evidence>